<dbReference type="InterPro" id="IPR016136">
    <property type="entry name" value="DNA_helicase_N/primase_C"/>
</dbReference>
<protein>
    <recommendedName>
        <fullName evidence="9">DNA 5'-3' helicase</fullName>
        <ecNumber evidence="9">5.6.2.3</ecNumber>
    </recommendedName>
</protein>
<organism evidence="12 13">
    <name type="scientific">Anabaena azotica FACHB-119</name>
    <dbReference type="NCBI Taxonomy" id="947527"/>
    <lineage>
        <taxon>Bacteria</taxon>
        <taxon>Bacillati</taxon>
        <taxon>Cyanobacteriota</taxon>
        <taxon>Cyanophyceae</taxon>
        <taxon>Nostocales</taxon>
        <taxon>Nostocaceae</taxon>
        <taxon>Anabaena</taxon>
        <taxon>Anabaena azotica</taxon>
    </lineage>
</organism>
<dbReference type="InterPro" id="IPR007694">
    <property type="entry name" value="DNA_helicase_DnaB-like_C"/>
</dbReference>
<keyword evidence="4" id="KW-0378">Hydrolase</keyword>
<evidence type="ECO:0000256" key="2">
    <source>
        <dbReference type="ARBA" id="ARBA00022705"/>
    </source>
</evidence>
<feature type="domain" description="SF4 helicase" evidence="11">
    <location>
        <begin position="187"/>
        <end position="449"/>
    </location>
</feature>
<sequence length="449" mass="50346">MAFNHDNVVPFSPPAEVDLLPPQNIEAEESILGGIMLDPQAMDRISDTLISEAFYVGAHAIIYQAAKQLHNTGQPTDLLYLSAWLSDHKLLERIGGRNRLATIFDRTVSAINIDALAQLVMEKYYRRQLIKVGNEIVKLGYEMHTDLPQVFEQAEMKVFSVTQNSTDEQSKVYQAGDMAVELYQKLEMGQMQGEKIGWYDLEDITGGIYPSSLVVVAAESHMGKTHFMISTAYEIMTKLGKSVLYVTPEMDKNQVNIRMLARLTGVDSALIQSQTQSSWPQIIQGISQLSEMPWQIFEHSTPTTTLIASAVRRAISQQGNSIGAVFVDYLQQIPLESGGNMAHEVGKITRQIRAIAKEHKIPIFLGCQINRGNQATADKRPNRHLLRNSGEIFEVCDQLIMLYRDCIYSKDPTDKTIELIVEKNRLYGKLGTATMLCDLSTSKFLNLAR</sequence>
<dbReference type="PROSITE" id="PS51199">
    <property type="entry name" value="SF4_HELICASE"/>
    <property type="match status" value="1"/>
</dbReference>
<name>A0ABR8DFX5_9NOST</name>
<dbReference type="PANTHER" id="PTHR30153:SF2">
    <property type="entry name" value="REPLICATIVE DNA HELICASE"/>
    <property type="match status" value="1"/>
</dbReference>
<dbReference type="Gene3D" id="3.40.50.300">
    <property type="entry name" value="P-loop containing nucleotide triphosphate hydrolases"/>
    <property type="match status" value="1"/>
</dbReference>
<evidence type="ECO:0000256" key="10">
    <source>
        <dbReference type="ARBA" id="ARBA00048954"/>
    </source>
</evidence>
<dbReference type="EMBL" id="JACJSG010000069">
    <property type="protein sequence ID" value="MBD2505102.1"/>
    <property type="molecule type" value="Genomic_DNA"/>
</dbReference>
<dbReference type="Pfam" id="PF03796">
    <property type="entry name" value="DnaB_C"/>
    <property type="match status" value="1"/>
</dbReference>
<keyword evidence="2" id="KW-0235">DNA replication</keyword>
<dbReference type="InterPro" id="IPR036185">
    <property type="entry name" value="DNA_heli_DnaB-like_N_sf"/>
</dbReference>
<dbReference type="Gene3D" id="1.10.860.10">
    <property type="entry name" value="DNAb Helicase, Chain A"/>
    <property type="match status" value="1"/>
</dbReference>
<keyword evidence="13" id="KW-1185">Reference proteome</keyword>
<evidence type="ECO:0000256" key="6">
    <source>
        <dbReference type="ARBA" id="ARBA00022840"/>
    </source>
</evidence>
<comment type="caution">
    <text evidence="12">The sequence shown here is derived from an EMBL/GenBank/DDBJ whole genome shotgun (WGS) entry which is preliminary data.</text>
</comment>
<dbReference type="RefSeq" id="WP_190479578.1">
    <property type="nucleotide sequence ID" value="NZ_JACJSG010000069.1"/>
</dbReference>
<evidence type="ECO:0000256" key="4">
    <source>
        <dbReference type="ARBA" id="ARBA00022801"/>
    </source>
</evidence>
<proteinExistence type="inferred from homology"/>
<gene>
    <name evidence="12" type="ORF">H6G83_31630</name>
</gene>
<evidence type="ECO:0000259" key="11">
    <source>
        <dbReference type="PROSITE" id="PS51199"/>
    </source>
</evidence>
<keyword evidence="6" id="KW-0067">ATP-binding</keyword>
<keyword evidence="7" id="KW-0238">DNA-binding</keyword>
<evidence type="ECO:0000256" key="1">
    <source>
        <dbReference type="ARBA" id="ARBA00008428"/>
    </source>
</evidence>
<dbReference type="Pfam" id="PF00772">
    <property type="entry name" value="DnaB"/>
    <property type="match status" value="1"/>
</dbReference>
<dbReference type="InterPro" id="IPR027417">
    <property type="entry name" value="P-loop_NTPase"/>
</dbReference>
<evidence type="ECO:0000313" key="13">
    <source>
        <dbReference type="Proteomes" id="UP000661112"/>
    </source>
</evidence>
<comment type="similarity">
    <text evidence="1">Belongs to the helicase family. DnaB subfamily.</text>
</comment>
<dbReference type="PANTHER" id="PTHR30153">
    <property type="entry name" value="REPLICATIVE DNA HELICASE DNAB"/>
    <property type="match status" value="1"/>
</dbReference>
<keyword evidence="8" id="KW-0413">Isomerase</keyword>
<dbReference type="SUPFAM" id="SSF52540">
    <property type="entry name" value="P-loop containing nucleoside triphosphate hydrolases"/>
    <property type="match status" value="1"/>
</dbReference>
<keyword evidence="3" id="KW-0547">Nucleotide-binding</keyword>
<reference evidence="12 13" key="1">
    <citation type="journal article" date="2020" name="ISME J.">
        <title>Comparative genomics reveals insights into cyanobacterial evolution and habitat adaptation.</title>
        <authorList>
            <person name="Chen M.Y."/>
            <person name="Teng W.K."/>
            <person name="Zhao L."/>
            <person name="Hu C.X."/>
            <person name="Zhou Y.K."/>
            <person name="Han B.P."/>
            <person name="Song L.R."/>
            <person name="Shu W.S."/>
        </authorList>
    </citation>
    <scope>NUCLEOTIDE SEQUENCE [LARGE SCALE GENOMIC DNA]</scope>
    <source>
        <strain evidence="12 13">FACHB-119</strain>
    </source>
</reference>
<comment type="catalytic activity">
    <reaction evidence="10">
        <text>ATP + H2O = ADP + phosphate + H(+)</text>
        <dbReference type="Rhea" id="RHEA:13065"/>
        <dbReference type="ChEBI" id="CHEBI:15377"/>
        <dbReference type="ChEBI" id="CHEBI:15378"/>
        <dbReference type="ChEBI" id="CHEBI:30616"/>
        <dbReference type="ChEBI" id="CHEBI:43474"/>
        <dbReference type="ChEBI" id="CHEBI:456216"/>
        <dbReference type="EC" id="5.6.2.3"/>
    </reaction>
</comment>
<keyword evidence="5" id="KW-0347">Helicase</keyword>
<evidence type="ECO:0000256" key="9">
    <source>
        <dbReference type="ARBA" id="ARBA00044969"/>
    </source>
</evidence>
<dbReference type="Proteomes" id="UP000661112">
    <property type="component" value="Unassembled WGS sequence"/>
</dbReference>
<accession>A0ABR8DFX5</accession>
<evidence type="ECO:0000256" key="5">
    <source>
        <dbReference type="ARBA" id="ARBA00022806"/>
    </source>
</evidence>
<dbReference type="SUPFAM" id="SSF48024">
    <property type="entry name" value="N-terminal domain of DnaB helicase"/>
    <property type="match status" value="1"/>
</dbReference>
<dbReference type="EC" id="5.6.2.3" evidence="9"/>
<evidence type="ECO:0000256" key="7">
    <source>
        <dbReference type="ARBA" id="ARBA00023125"/>
    </source>
</evidence>
<evidence type="ECO:0000256" key="3">
    <source>
        <dbReference type="ARBA" id="ARBA00022741"/>
    </source>
</evidence>
<dbReference type="InterPro" id="IPR007693">
    <property type="entry name" value="DNA_helicase_DnaB-like_N"/>
</dbReference>
<evidence type="ECO:0000313" key="12">
    <source>
        <dbReference type="EMBL" id="MBD2505102.1"/>
    </source>
</evidence>
<evidence type="ECO:0000256" key="8">
    <source>
        <dbReference type="ARBA" id="ARBA00023235"/>
    </source>
</evidence>